<evidence type="ECO:0000256" key="1">
    <source>
        <dbReference type="SAM" id="Coils"/>
    </source>
</evidence>
<keyword evidence="1" id="KW-0175">Coiled coil</keyword>
<dbReference type="EMBL" id="BJWK01000014">
    <property type="protein sequence ID" value="GEM11203.1"/>
    <property type="molecule type" value="Genomic_DNA"/>
</dbReference>
<name>A0A511KLF1_RHOTO</name>
<evidence type="ECO:0000313" key="3">
    <source>
        <dbReference type="Proteomes" id="UP000321518"/>
    </source>
</evidence>
<organism evidence="2 3">
    <name type="scientific">Rhodotorula toruloides</name>
    <name type="common">Yeast</name>
    <name type="synonym">Rhodosporidium toruloides</name>
    <dbReference type="NCBI Taxonomy" id="5286"/>
    <lineage>
        <taxon>Eukaryota</taxon>
        <taxon>Fungi</taxon>
        <taxon>Dikarya</taxon>
        <taxon>Basidiomycota</taxon>
        <taxon>Pucciniomycotina</taxon>
        <taxon>Microbotryomycetes</taxon>
        <taxon>Sporidiobolales</taxon>
        <taxon>Sporidiobolaceae</taxon>
        <taxon>Rhodotorula</taxon>
    </lineage>
</organism>
<dbReference type="AlphaFoldDB" id="A0A511KLF1"/>
<sequence>MTDYLTKLPTELFLDICQRVQDAEQGPYLGAVSNADRAVAIASIETLYLELKGEPDDGTPCATDLTNLFFRLESVESLHVVGSPSSSMVTLRGPILDNPAVRDFLCWLRRPRMLVMYDLTRGHSEDSLASLLANVQEPEEVRSLGLLRLSGPIEQLGGTLECFSNLLAIKFRAGGFSSGCIADLGRMEKLKHIDFVYGAKLTIEDLASLISGPCKPPQLDAVALVLVWDNYADLAAQYGGDPLDYARECEMDGLPRYSGWTDDFTLEGLADLVETADKECIKLTGLAVKLAREELTCRKRLRELEEARKKRRAAAKEAATRAQLEAV</sequence>
<feature type="coiled-coil region" evidence="1">
    <location>
        <begin position="290"/>
        <end position="321"/>
    </location>
</feature>
<comment type="caution">
    <text evidence="2">The sequence shown here is derived from an EMBL/GenBank/DDBJ whole genome shotgun (WGS) entry which is preliminary data.</text>
</comment>
<proteinExistence type="predicted"/>
<dbReference type="Proteomes" id="UP000321518">
    <property type="component" value="Unassembled WGS sequence"/>
</dbReference>
<reference evidence="2 3" key="1">
    <citation type="submission" date="2019-07" db="EMBL/GenBank/DDBJ databases">
        <title>Rhodotorula toruloides NBRC10032 genome sequencing.</title>
        <authorList>
            <person name="Shida Y."/>
            <person name="Takaku H."/>
            <person name="Ogasawara W."/>
            <person name="Mori K."/>
        </authorList>
    </citation>
    <scope>NUCLEOTIDE SEQUENCE [LARGE SCALE GENOMIC DNA]</scope>
    <source>
        <strain evidence="2 3">NBRC10032</strain>
    </source>
</reference>
<dbReference type="OrthoDB" id="2530238at2759"/>
<protein>
    <submittedName>
        <fullName evidence="2">Cell wall surface anchored protein</fullName>
    </submittedName>
</protein>
<gene>
    <name evidence="2" type="ORF">Rt10032_c14g5220</name>
</gene>
<evidence type="ECO:0000313" key="2">
    <source>
        <dbReference type="EMBL" id="GEM11203.1"/>
    </source>
</evidence>
<accession>A0A511KLF1</accession>